<dbReference type="InterPro" id="IPR013783">
    <property type="entry name" value="Ig-like_fold"/>
</dbReference>
<feature type="domain" description="Fibronectin type III-like" evidence="1">
    <location>
        <begin position="4"/>
        <end position="47"/>
    </location>
</feature>
<reference evidence="2 3" key="1">
    <citation type="submission" date="2023-06" db="EMBL/GenBank/DDBJ databases">
        <authorList>
            <person name="Yushchuk O."/>
            <person name="Binda E."/>
            <person name="Ruckert-Reed C."/>
            <person name="Fedorenko V."/>
            <person name="Kalinowski J."/>
            <person name="Marinelli F."/>
        </authorList>
    </citation>
    <scope>NUCLEOTIDE SEQUENCE [LARGE SCALE GENOMIC DNA]</scope>
    <source>
        <strain evidence="2 3">NRRL 3884</strain>
    </source>
</reference>
<keyword evidence="3" id="KW-1185">Reference proteome</keyword>
<dbReference type="InterPro" id="IPR026891">
    <property type="entry name" value="Fn3-like"/>
</dbReference>
<gene>
    <name evidence="2" type="ORF">ACTOB_002765</name>
</gene>
<name>A0ABY8WML6_9ACTN</name>
<protein>
    <submittedName>
        <fullName evidence="2">Fibronectin type III-like domain-contianing protein</fullName>
    </submittedName>
</protein>
<dbReference type="Pfam" id="PF14310">
    <property type="entry name" value="Fn3-like"/>
    <property type="match status" value="1"/>
</dbReference>
<sequence>MQPVRLAGWTAVTAGAGESARVTITTDARTWRVWNTTTGDWERASGAQLLIARGLGDIRATL</sequence>
<organism evidence="2 3">
    <name type="scientific">Actinoplanes oblitus</name>
    <dbReference type="NCBI Taxonomy" id="3040509"/>
    <lineage>
        <taxon>Bacteria</taxon>
        <taxon>Bacillati</taxon>
        <taxon>Actinomycetota</taxon>
        <taxon>Actinomycetes</taxon>
        <taxon>Micromonosporales</taxon>
        <taxon>Micromonosporaceae</taxon>
        <taxon>Actinoplanes</taxon>
    </lineage>
</organism>
<accession>A0ABY8WML6</accession>
<dbReference type="Proteomes" id="UP001240150">
    <property type="component" value="Chromosome"/>
</dbReference>
<dbReference type="EMBL" id="CP126980">
    <property type="protein sequence ID" value="WIM99126.1"/>
    <property type="molecule type" value="Genomic_DNA"/>
</dbReference>
<evidence type="ECO:0000259" key="1">
    <source>
        <dbReference type="Pfam" id="PF14310"/>
    </source>
</evidence>
<dbReference type="RefSeq" id="WP_284920565.1">
    <property type="nucleotide sequence ID" value="NZ_CP126980.1"/>
</dbReference>
<evidence type="ECO:0000313" key="2">
    <source>
        <dbReference type="EMBL" id="WIM99126.1"/>
    </source>
</evidence>
<dbReference type="Gene3D" id="2.60.40.10">
    <property type="entry name" value="Immunoglobulins"/>
    <property type="match status" value="1"/>
</dbReference>
<evidence type="ECO:0000313" key="3">
    <source>
        <dbReference type="Proteomes" id="UP001240150"/>
    </source>
</evidence>
<proteinExistence type="predicted"/>